<evidence type="ECO:0000256" key="1">
    <source>
        <dbReference type="SAM" id="MobiDB-lite"/>
    </source>
</evidence>
<dbReference type="AlphaFoldDB" id="A0A6N8DKE4"/>
<feature type="region of interest" description="Disordered" evidence="1">
    <location>
        <begin position="120"/>
        <end position="150"/>
    </location>
</feature>
<name>A0A6N8DKE4_RHOAC</name>
<evidence type="ECO:0000259" key="3">
    <source>
        <dbReference type="Pfam" id="PF09917"/>
    </source>
</evidence>
<dbReference type="PANTHER" id="PTHR36919">
    <property type="entry name" value="BLR1215 PROTEIN"/>
    <property type="match status" value="1"/>
</dbReference>
<reference evidence="4 5" key="1">
    <citation type="submission" date="2019-11" db="EMBL/GenBank/DDBJ databases">
        <title>Whole-genome sequence of a Rhodoblastus acidophilus DSM 142.</title>
        <authorList>
            <person name="Kyndt J.A."/>
            <person name="Meyer T.E."/>
        </authorList>
    </citation>
    <scope>NUCLEOTIDE SEQUENCE [LARGE SCALE GENOMIC DNA]</scope>
    <source>
        <strain evidence="4 5">DSM 142</strain>
    </source>
</reference>
<feature type="domain" description="DUF2147" evidence="3">
    <location>
        <begin position="27"/>
        <end position="122"/>
    </location>
</feature>
<keyword evidence="2" id="KW-0732">Signal</keyword>
<proteinExistence type="predicted"/>
<feature type="signal peptide" evidence="2">
    <location>
        <begin position="1"/>
        <end position="18"/>
    </location>
</feature>
<organism evidence="4 5">
    <name type="scientific">Rhodoblastus acidophilus</name>
    <name type="common">Rhodopseudomonas acidophila</name>
    <dbReference type="NCBI Taxonomy" id="1074"/>
    <lineage>
        <taxon>Bacteria</taxon>
        <taxon>Pseudomonadati</taxon>
        <taxon>Pseudomonadota</taxon>
        <taxon>Alphaproteobacteria</taxon>
        <taxon>Hyphomicrobiales</taxon>
        <taxon>Rhodoblastaceae</taxon>
        <taxon>Rhodoblastus</taxon>
    </lineage>
</organism>
<dbReference type="RefSeq" id="WP_155445471.1">
    <property type="nucleotide sequence ID" value="NZ_JAOQNR010000005.1"/>
</dbReference>
<accession>A0A6N8DKE4</accession>
<gene>
    <name evidence="4" type="ORF">GJ654_07300</name>
</gene>
<dbReference type="OrthoDB" id="9811671at2"/>
<comment type="caution">
    <text evidence="4">The sequence shown here is derived from an EMBL/GenBank/DDBJ whole genome shotgun (WGS) entry which is preliminary data.</text>
</comment>
<feature type="compositionally biased region" description="Basic residues" evidence="1">
    <location>
        <begin position="135"/>
        <end position="150"/>
    </location>
</feature>
<evidence type="ECO:0000313" key="4">
    <source>
        <dbReference type="EMBL" id="MTV30798.1"/>
    </source>
</evidence>
<dbReference type="Pfam" id="PF09917">
    <property type="entry name" value="DUF2147"/>
    <property type="match status" value="1"/>
</dbReference>
<sequence length="150" mass="16041">MRILATLVIALLILPAAAAETQPSAMGLWRVADGTATIRIKRCDDALCGFVASAPAPEPGAASAVGQKILIDMRQDGEIWRGTIFNLDDGQTYTGEISTQGDLLKVKGCLPAGICGGETWRREADEPEQEPAPKPKPKGKPKKQRKPPPR</sequence>
<evidence type="ECO:0000256" key="2">
    <source>
        <dbReference type="SAM" id="SignalP"/>
    </source>
</evidence>
<dbReference type="Proteomes" id="UP000439113">
    <property type="component" value="Unassembled WGS sequence"/>
</dbReference>
<feature type="chain" id="PRO_5026851219" evidence="2">
    <location>
        <begin position="19"/>
        <end position="150"/>
    </location>
</feature>
<dbReference type="Gene3D" id="2.40.128.520">
    <property type="match status" value="1"/>
</dbReference>
<dbReference type="EMBL" id="WNKS01000004">
    <property type="protein sequence ID" value="MTV30798.1"/>
    <property type="molecule type" value="Genomic_DNA"/>
</dbReference>
<dbReference type="InterPro" id="IPR019223">
    <property type="entry name" value="DUF2147"/>
</dbReference>
<evidence type="ECO:0000313" key="5">
    <source>
        <dbReference type="Proteomes" id="UP000439113"/>
    </source>
</evidence>
<dbReference type="PANTHER" id="PTHR36919:SF2">
    <property type="entry name" value="BLL6627 PROTEIN"/>
    <property type="match status" value="1"/>
</dbReference>
<protein>
    <submittedName>
        <fullName evidence="4">DUF2147 domain-containing protein</fullName>
    </submittedName>
</protein>